<dbReference type="PANTHER" id="PTHR33406">
    <property type="entry name" value="MEMBRANE PROTEIN MJ1562-RELATED"/>
    <property type="match status" value="1"/>
</dbReference>
<reference evidence="9 10" key="1">
    <citation type="submission" date="2018-05" db="EMBL/GenBank/DDBJ databases">
        <title>Genomic Encyclopedia of Archaeal and Bacterial Type Strains, Phase II (KMG-II): from individual species to whole genera.</title>
        <authorList>
            <person name="Goeker M."/>
        </authorList>
    </citation>
    <scope>NUCLEOTIDE SEQUENCE [LARGE SCALE GENOMIC DNA]</scope>
    <source>
        <strain evidence="9 10">DSM 45184</strain>
    </source>
</reference>
<evidence type="ECO:0000256" key="7">
    <source>
        <dbReference type="SAM" id="Phobius"/>
    </source>
</evidence>
<keyword evidence="5 7" id="KW-0472">Membrane</keyword>
<dbReference type="PROSITE" id="PS50156">
    <property type="entry name" value="SSD"/>
    <property type="match status" value="1"/>
</dbReference>
<keyword evidence="3 7" id="KW-0812">Transmembrane</keyword>
<evidence type="ECO:0000256" key="3">
    <source>
        <dbReference type="ARBA" id="ARBA00022692"/>
    </source>
</evidence>
<dbReference type="Gene3D" id="1.20.1640.10">
    <property type="entry name" value="Multidrug efflux transporter AcrB transmembrane domain"/>
    <property type="match status" value="2"/>
</dbReference>
<proteinExistence type="predicted"/>
<accession>A0A316EY59</accession>
<evidence type="ECO:0000313" key="9">
    <source>
        <dbReference type="EMBL" id="PWK36143.1"/>
    </source>
</evidence>
<feature type="transmembrane region" description="Helical" evidence="7">
    <location>
        <begin position="256"/>
        <end position="278"/>
    </location>
</feature>
<feature type="transmembrane region" description="Helical" evidence="7">
    <location>
        <begin position="41"/>
        <end position="61"/>
    </location>
</feature>
<evidence type="ECO:0000256" key="5">
    <source>
        <dbReference type="ARBA" id="ARBA00023136"/>
    </source>
</evidence>
<comment type="subcellular location">
    <subcellularLocation>
        <location evidence="1">Cell membrane</location>
        <topology evidence="1">Multi-pass membrane protein</topology>
    </subcellularLocation>
</comment>
<dbReference type="InterPro" id="IPR004869">
    <property type="entry name" value="MMPL_dom"/>
</dbReference>
<organism evidence="9 10">
    <name type="scientific">Actinoplanes xinjiangensis</name>
    <dbReference type="NCBI Taxonomy" id="512350"/>
    <lineage>
        <taxon>Bacteria</taxon>
        <taxon>Bacillati</taxon>
        <taxon>Actinomycetota</taxon>
        <taxon>Actinomycetes</taxon>
        <taxon>Micromonosporales</taxon>
        <taxon>Micromonosporaceae</taxon>
        <taxon>Actinoplanes</taxon>
    </lineage>
</organism>
<keyword evidence="10" id="KW-1185">Reference proteome</keyword>
<dbReference type="SUPFAM" id="SSF82866">
    <property type="entry name" value="Multidrug efflux transporter AcrB transmembrane domain"/>
    <property type="match status" value="2"/>
</dbReference>
<dbReference type="AlphaFoldDB" id="A0A316EY59"/>
<feature type="transmembrane region" description="Helical" evidence="7">
    <location>
        <begin position="299"/>
        <end position="322"/>
    </location>
</feature>
<keyword evidence="4 7" id="KW-1133">Transmembrane helix</keyword>
<feature type="transmembrane region" description="Helical" evidence="7">
    <location>
        <begin position="700"/>
        <end position="723"/>
    </location>
</feature>
<dbReference type="InterPro" id="IPR000731">
    <property type="entry name" value="SSD"/>
</dbReference>
<comment type="caution">
    <text evidence="9">The sequence shown here is derived from an EMBL/GenBank/DDBJ whole genome shotgun (WGS) entry which is preliminary data.</text>
</comment>
<dbReference type="EMBL" id="QGGR01000024">
    <property type="protein sequence ID" value="PWK36143.1"/>
    <property type="molecule type" value="Genomic_DNA"/>
</dbReference>
<feature type="region of interest" description="Disordered" evidence="6">
    <location>
        <begin position="1"/>
        <end position="20"/>
    </location>
</feature>
<evidence type="ECO:0000259" key="8">
    <source>
        <dbReference type="PROSITE" id="PS50156"/>
    </source>
</evidence>
<keyword evidence="2" id="KW-1003">Cell membrane</keyword>
<dbReference type="Pfam" id="PF03176">
    <property type="entry name" value="MMPL"/>
    <property type="match status" value="2"/>
</dbReference>
<dbReference type="PANTHER" id="PTHR33406:SF13">
    <property type="entry name" value="MEMBRANE PROTEIN YDFJ"/>
    <property type="match status" value="1"/>
</dbReference>
<feature type="transmembrane region" description="Helical" evidence="7">
    <location>
        <begin position="581"/>
        <end position="602"/>
    </location>
</feature>
<evidence type="ECO:0000313" key="10">
    <source>
        <dbReference type="Proteomes" id="UP000245697"/>
    </source>
</evidence>
<protein>
    <submittedName>
        <fullName evidence="9">RND superfamily putative drug exporter</fullName>
    </submittedName>
</protein>
<dbReference type="InterPro" id="IPR050545">
    <property type="entry name" value="Mycobact_MmpL"/>
</dbReference>
<gene>
    <name evidence="9" type="ORF">BC793_124124</name>
</gene>
<dbReference type="RefSeq" id="WP_146246630.1">
    <property type="nucleotide sequence ID" value="NZ_BONA01000077.1"/>
</dbReference>
<evidence type="ECO:0000256" key="1">
    <source>
        <dbReference type="ARBA" id="ARBA00004651"/>
    </source>
</evidence>
<evidence type="ECO:0000256" key="4">
    <source>
        <dbReference type="ARBA" id="ARBA00022989"/>
    </source>
</evidence>
<feature type="transmembrane region" description="Helical" evidence="7">
    <location>
        <begin position="555"/>
        <end position="574"/>
    </location>
</feature>
<sequence>MSIRQTDHPNATPPGQQGSGALIVPRGLAERLAMWSAKRRILVIVLWLLLTTLTYASSYLVPAHEIEDADYLNGESAVAERLVDNAKFDEGAWESVLVQARDGSLDRAAGAAVSKELTSSYHALGTVLSIEGPEFADDGKSMMLSVELDRGTGAERKDPSDIVQPMLDTTEAVEARHPELQIEQVGAGSIRKDFAIQDAKDMRRAELVSIPITLAILLVAFGALAAAGVPLLLGLTAVAAALGISGLVSSLVPVSAFQLSLVLLIGLAVAVDYSLFYVRRQREERAAGRSMHEALLRTAATSGRTVIVSGVAVAVAVAGMFFTGSALFNSLAIGTIVVVAIAVLGSLAVIPATLALLGDKVNTPRIPLLWRRTRISGESRIWNVVLRPALNAPGSTVLLGLALVGVLIAPIADLRLEMPTDDHLPQSYTVVQTRIRLVEAFPSEGSSHTVAVDADPAQREQVRAALTDLMGKATAGGGFSAVDEPRITTSVDGRITRMYVPFPNRVDSPEADQTLRTLRTDLAPAALSGISGATWAVGGATAFSSDVSHVVEERLPLIIGFVLLLSLVVMLLAFRSVIIAAVTTVLNLLSVLASFGVLTFTFQNTWAEDLLGFQSGGFVVAWIPVILFVVLIGLSMDYNVFILSRIREPLHHGRGLRDSIRHGIASSAGVVTSAAVVMVAVFAIFATLSTLEMKQLGVGLVIAILVDITIIRALLLPGILVLLGKSPWKEHKALRRIPSVTHE</sequence>
<feature type="transmembrane region" description="Helical" evidence="7">
    <location>
        <begin position="212"/>
        <end position="244"/>
    </location>
</feature>
<name>A0A316EY59_9ACTN</name>
<feature type="transmembrane region" description="Helical" evidence="7">
    <location>
        <begin position="664"/>
        <end position="688"/>
    </location>
</feature>
<dbReference type="Proteomes" id="UP000245697">
    <property type="component" value="Unassembled WGS sequence"/>
</dbReference>
<evidence type="ECO:0000256" key="6">
    <source>
        <dbReference type="SAM" id="MobiDB-lite"/>
    </source>
</evidence>
<feature type="transmembrane region" description="Helical" evidence="7">
    <location>
        <begin position="328"/>
        <end position="357"/>
    </location>
</feature>
<evidence type="ECO:0000256" key="2">
    <source>
        <dbReference type="ARBA" id="ARBA00022475"/>
    </source>
</evidence>
<dbReference type="OrthoDB" id="7051771at2"/>
<dbReference type="GO" id="GO:0005886">
    <property type="term" value="C:plasma membrane"/>
    <property type="evidence" value="ECO:0007669"/>
    <property type="project" value="UniProtKB-SubCell"/>
</dbReference>
<feature type="domain" description="SSD" evidence="8">
    <location>
        <begin position="215"/>
        <end position="356"/>
    </location>
</feature>
<feature type="transmembrane region" description="Helical" evidence="7">
    <location>
        <begin position="622"/>
        <end position="643"/>
    </location>
</feature>